<feature type="transmembrane region" description="Helical" evidence="6">
    <location>
        <begin position="54"/>
        <end position="75"/>
    </location>
</feature>
<name>A0A855WZV5_9BACT</name>
<dbReference type="GO" id="GO:0005886">
    <property type="term" value="C:plasma membrane"/>
    <property type="evidence" value="ECO:0007669"/>
    <property type="project" value="UniProtKB-SubCell"/>
</dbReference>
<feature type="transmembrane region" description="Helical" evidence="6">
    <location>
        <begin position="128"/>
        <end position="146"/>
    </location>
</feature>
<dbReference type="Proteomes" id="UP000250918">
    <property type="component" value="Unassembled WGS sequence"/>
</dbReference>
<feature type="transmembrane region" description="Helical" evidence="6">
    <location>
        <begin position="392"/>
        <end position="411"/>
    </location>
</feature>
<keyword evidence="4 6" id="KW-1133">Transmembrane helix</keyword>
<dbReference type="CDD" id="cd13128">
    <property type="entry name" value="MATE_Wzx_like"/>
    <property type="match status" value="1"/>
</dbReference>
<feature type="transmembrane region" description="Helical" evidence="6">
    <location>
        <begin position="20"/>
        <end position="42"/>
    </location>
</feature>
<accession>A0A855WZV5</accession>
<dbReference type="Pfam" id="PF01943">
    <property type="entry name" value="Polysacc_synt"/>
    <property type="match status" value="1"/>
</dbReference>
<feature type="transmembrane region" description="Helical" evidence="6">
    <location>
        <begin position="299"/>
        <end position="319"/>
    </location>
</feature>
<evidence type="ECO:0000313" key="7">
    <source>
        <dbReference type="EMBL" id="PWB70812.1"/>
    </source>
</evidence>
<feature type="transmembrane region" description="Helical" evidence="6">
    <location>
        <begin position="339"/>
        <end position="359"/>
    </location>
</feature>
<feature type="transmembrane region" description="Helical" evidence="6">
    <location>
        <begin position="184"/>
        <end position="207"/>
    </location>
</feature>
<dbReference type="EMBL" id="PQAP01000135">
    <property type="protein sequence ID" value="PWB70812.1"/>
    <property type="molecule type" value="Genomic_DNA"/>
</dbReference>
<feature type="transmembrane region" description="Helical" evidence="6">
    <location>
        <begin position="158"/>
        <end position="178"/>
    </location>
</feature>
<keyword evidence="3 6" id="KW-0812">Transmembrane</keyword>
<keyword evidence="5 6" id="KW-0472">Membrane</keyword>
<dbReference type="PANTHER" id="PTHR30250:SF11">
    <property type="entry name" value="O-ANTIGEN TRANSPORTER-RELATED"/>
    <property type="match status" value="1"/>
</dbReference>
<evidence type="ECO:0000256" key="1">
    <source>
        <dbReference type="ARBA" id="ARBA00004651"/>
    </source>
</evidence>
<evidence type="ECO:0000256" key="6">
    <source>
        <dbReference type="SAM" id="Phobius"/>
    </source>
</evidence>
<evidence type="ECO:0000256" key="2">
    <source>
        <dbReference type="ARBA" id="ARBA00022475"/>
    </source>
</evidence>
<dbReference type="PANTHER" id="PTHR30250">
    <property type="entry name" value="PST FAMILY PREDICTED COLANIC ACID TRANSPORTER"/>
    <property type="match status" value="1"/>
</dbReference>
<comment type="subcellular location">
    <subcellularLocation>
        <location evidence="1">Cell membrane</location>
        <topology evidence="1">Multi-pass membrane protein</topology>
    </subcellularLocation>
</comment>
<feature type="transmembrane region" description="Helical" evidence="6">
    <location>
        <begin position="96"/>
        <end position="122"/>
    </location>
</feature>
<gene>
    <name evidence="7" type="ORF">C3F09_08650</name>
</gene>
<evidence type="ECO:0000256" key="5">
    <source>
        <dbReference type="ARBA" id="ARBA00023136"/>
    </source>
</evidence>
<comment type="caution">
    <text evidence="7">The sequence shown here is derived from an EMBL/GenBank/DDBJ whole genome shotgun (WGS) entry which is preliminary data.</text>
</comment>
<evidence type="ECO:0000256" key="4">
    <source>
        <dbReference type="ARBA" id="ARBA00022989"/>
    </source>
</evidence>
<reference evidence="7 8" key="1">
    <citation type="journal article" date="2018" name="ISME J.">
        <title>A methanotrophic archaeon couples anaerobic oxidation of methane to Fe(III) reduction.</title>
        <authorList>
            <person name="Cai C."/>
            <person name="Leu A.O."/>
            <person name="Xie G.J."/>
            <person name="Guo J."/>
            <person name="Feng Y."/>
            <person name="Zhao J.X."/>
            <person name="Tyson G.W."/>
            <person name="Yuan Z."/>
            <person name="Hu S."/>
        </authorList>
    </citation>
    <scope>NUCLEOTIDE SEQUENCE [LARGE SCALE GENOMIC DNA]</scope>
    <source>
        <strain evidence="7">FeB_12</strain>
    </source>
</reference>
<proteinExistence type="predicted"/>
<evidence type="ECO:0000256" key="3">
    <source>
        <dbReference type="ARBA" id="ARBA00022692"/>
    </source>
</evidence>
<feature type="transmembrane region" description="Helical" evidence="6">
    <location>
        <begin position="366"/>
        <end position="386"/>
    </location>
</feature>
<evidence type="ECO:0000313" key="8">
    <source>
        <dbReference type="Proteomes" id="UP000250918"/>
    </source>
</evidence>
<organism evidence="7 8">
    <name type="scientific">candidate division GN15 bacterium</name>
    <dbReference type="NCBI Taxonomy" id="2072418"/>
    <lineage>
        <taxon>Bacteria</taxon>
        <taxon>candidate division GN15</taxon>
    </lineage>
</organism>
<dbReference type="InterPro" id="IPR002797">
    <property type="entry name" value="Polysacc_synth"/>
</dbReference>
<dbReference type="AlphaFoldDB" id="A0A855WZV5"/>
<protein>
    <submittedName>
        <fullName evidence="7">Flippase</fullName>
    </submittedName>
</protein>
<keyword evidence="2" id="KW-1003">Cell membrane</keyword>
<sequence>MVWLKQRIAGIYRHDGRRKLFSNVVALSVLQAANYILPLITVPYLVRVLGAERFGLVMFAAAFNMYFVMLSDVGFDLSATRAVALSRDRLDTINEIFSSVTIIKTAVLVIGFLILVGLVMAIDRFRSEYAVFLISYLVTVGQAYFPTWFFSGMEHMRLVTILNVVAKLAFALLIFVVVRRPEDYLYVPLMNAFGFAAASAISMVLVIRKFGVKLRIPPWSTLVFRLRESAHFFVSRASVSIYDNSNTFVVGLVLGNVAAGYYSAAEKLFKAMTALQMPLTNSLYPYMSKSRDVRAYRKIFTTATVGNAALCLLVFVLAYPIVSLIYGAGFELSASLLRMFAILTCIMVPSALLGYPLLAALGHSGYANYSVVAAAVIHLLLLLVAIPILSPHLVVVFLIITQLIVLAIRVVGVRRHLTTVLAS</sequence>
<dbReference type="InterPro" id="IPR050833">
    <property type="entry name" value="Poly_Biosynth_Transport"/>
</dbReference>